<keyword evidence="2" id="KW-0645">Protease</keyword>
<dbReference type="InterPro" id="IPR029149">
    <property type="entry name" value="Creatin/AminoP/Spt16_N"/>
</dbReference>
<protein>
    <submittedName>
        <fullName evidence="2">Xaa-Pro aminopeptidase</fullName>
    </submittedName>
</protein>
<evidence type="ECO:0000259" key="1">
    <source>
        <dbReference type="Pfam" id="PF00557"/>
    </source>
</evidence>
<name>A0ABV2M220_9FIRM</name>
<dbReference type="InterPro" id="IPR036005">
    <property type="entry name" value="Creatinase/aminopeptidase-like"/>
</dbReference>
<accession>A0ABV2M220</accession>
<dbReference type="RefSeq" id="WP_257464585.1">
    <property type="nucleotide sequence ID" value="NZ_JANJZT010000011.1"/>
</dbReference>
<reference evidence="2 3" key="1">
    <citation type="submission" date="2024-06" db="EMBL/GenBank/DDBJ databases">
        <title>Genomic Encyclopedia of Type Strains, Phase IV (KMG-IV): sequencing the most valuable type-strain genomes for metagenomic binning, comparative biology and taxonomic classification.</title>
        <authorList>
            <person name="Goeker M."/>
        </authorList>
    </citation>
    <scope>NUCLEOTIDE SEQUENCE [LARGE SCALE GENOMIC DNA]</scope>
    <source>
        <strain evidence="2 3">DSM 29492</strain>
    </source>
</reference>
<dbReference type="Gene3D" id="3.40.350.10">
    <property type="entry name" value="Creatinase/prolidase N-terminal domain"/>
    <property type="match status" value="1"/>
</dbReference>
<dbReference type="InterPro" id="IPR000994">
    <property type="entry name" value="Pept_M24"/>
</dbReference>
<evidence type="ECO:0000313" key="3">
    <source>
        <dbReference type="Proteomes" id="UP001549106"/>
    </source>
</evidence>
<keyword evidence="3" id="KW-1185">Reference proteome</keyword>
<dbReference type="Pfam" id="PF00557">
    <property type="entry name" value="Peptidase_M24"/>
    <property type="match status" value="1"/>
</dbReference>
<dbReference type="SUPFAM" id="SSF55920">
    <property type="entry name" value="Creatinase/aminopeptidase"/>
    <property type="match status" value="1"/>
</dbReference>
<organism evidence="2 3">
    <name type="scientific">Blautia caecimuris</name>
    <dbReference type="NCBI Taxonomy" id="1796615"/>
    <lineage>
        <taxon>Bacteria</taxon>
        <taxon>Bacillati</taxon>
        <taxon>Bacillota</taxon>
        <taxon>Clostridia</taxon>
        <taxon>Lachnospirales</taxon>
        <taxon>Lachnospiraceae</taxon>
        <taxon>Blautia</taxon>
    </lineage>
</organism>
<sequence>MEILFGKVPDPPVTAAPEPVDLTDDTMQEHKNKVLMAMEKRNLDILVVYADREHGTNYGYLTGFEPRFEESVLVLHKDGTAFLMLGNESKKMALYSRIKAKLVHVPYFSLPNQPMESSYTWTQLLRHTGIKEGKKVGITGWKLFTPKNEDTSQFYDVPSFIVDGVKRICGQDAVCNATDLFIHPLYGVRIQVNANEIAHYEYGSSLASFCIYQVMNNIEPGKTELELADRLSAYGQPLSVQTICAAGERFSNAVVSPRNREICRGDRVTFTMGLRGGLSHRCGYAVENKNQLKEEEQNYLEAVAIPYYKALASWYSSIGAGVEAAEIYKKTEEILPKNIYRWELNPGHYTAGEEWMSSPFYPDSRIVLRSGMMLQMDIIINVQGYGGANAEDGIVLADIGLRKQVMEEYPQLWKRFEKRREYMKNILHIDIKDEVLPMSMICGLFRPYLLNKESALYVKK</sequence>
<dbReference type="GO" id="GO:0004177">
    <property type="term" value="F:aminopeptidase activity"/>
    <property type="evidence" value="ECO:0007669"/>
    <property type="project" value="UniProtKB-KW"/>
</dbReference>
<dbReference type="EMBL" id="JBEPMJ010000011">
    <property type="protein sequence ID" value="MET3750518.1"/>
    <property type="molecule type" value="Genomic_DNA"/>
</dbReference>
<keyword evidence="2" id="KW-0031">Aminopeptidase</keyword>
<gene>
    <name evidence="2" type="ORF">ABID24_001770</name>
</gene>
<feature type="domain" description="Peptidase M24" evidence="1">
    <location>
        <begin position="206"/>
        <end position="396"/>
    </location>
</feature>
<dbReference type="Proteomes" id="UP001549106">
    <property type="component" value="Unassembled WGS sequence"/>
</dbReference>
<comment type="caution">
    <text evidence="2">The sequence shown here is derived from an EMBL/GenBank/DDBJ whole genome shotgun (WGS) entry which is preliminary data.</text>
</comment>
<dbReference type="Gene3D" id="3.90.230.10">
    <property type="entry name" value="Creatinase/methionine aminopeptidase superfamily"/>
    <property type="match status" value="1"/>
</dbReference>
<proteinExistence type="predicted"/>
<dbReference type="CDD" id="cd01066">
    <property type="entry name" value="APP_MetAP"/>
    <property type="match status" value="1"/>
</dbReference>
<keyword evidence="2" id="KW-0378">Hydrolase</keyword>
<evidence type="ECO:0000313" key="2">
    <source>
        <dbReference type="EMBL" id="MET3750518.1"/>
    </source>
</evidence>